<dbReference type="Proteomes" id="UP000184096">
    <property type="component" value="Chromosome I"/>
</dbReference>
<proteinExistence type="predicted"/>
<name>A0A1M7TZP5_9BRAD</name>
<accession>A0A1M7TZP5</accession>
<organism evidence="2 3">
    <name type="scientific">Bradyrhizobium erythrophlei</name>
    <dbReference type="NCBI Taxonomy" id="1437360"/>
    <lineage>
        <taxon>Bacteria</taxon>
        <taxon>Pseudomonadati</taxon>
        <taxon>Pseudomonadota</taxon>
        <taxon>Alphaproteobacteria</taxon>
        <taxon>Hyphomicrobiales</taxon>
        <taxon>Nitrobacteraceae</taxon>
        <taxon>Bradyrhizobium</taxon>
    </lineage>
</organism>
<dbReference type="EMBL" id="LT670849">
    <property type="protein sequence ID" value="SHN76226.1"/>
    <property type="molecule type" value="Genomic_DNA"/>
</dbReference>
<dbReference type="RefSeq" id="WP_072818923.1">
    <property type="nucleotide sequence ID" value="NZ_LT670849.1"/>
</dbReference>
<dbReference type="AlphaFoldDB" id="A0A1M7TZP5"/>
<gene>
    <name evidence="2" type="ORF">SAMN05444170_3142</name>
</gene>
<dbReference type="OrthoDB" id="8244345at2"/>
<protein>
    <submittedName>
        <fullName evidence="2">Uncharacterized protein</fullName>
    </submittedName>
</protein>
<feature type="region of interest" description="Disordered" evidence="1">
    <location>
        <begin position="57"/>
        <end position="77"/>
    </location>
</feature>
<reference evidence="3" key="1">
    <citation type="submission" date="2016-11" db="EMBL/GenBank/DDBJ databases">
        <authorList>
            <person name="Varghese N."/>
            <person name="Submissions S."/>
        </authorList>
    </citation>
    <scope>NUCLEOTIDE SEQUENCE [LARGE SCALE GENOMIC DNA]</scope>
    <source>
        <strain evidence="3">GAS401</strain>
    </source>
</reference>
<keyword evidence="3" id="KW-1185">Reference proteome</keyword>
<evidence type="ECO:0000313" key="3">
    <source>
        <dbReference type="Proteomes" id="UP000184096"/>
    </source>
</evidence>
<evidence type="ECO:0000256" key="1">
    <source>
        <dbReference type="SAM" id="MobiDB-lite"/>
    </source>
</evidence>
<evidence type="ECO:0000313" key="2">
    <source>
        <dbReference type="EMBL" id="SHN76226.1"/>
    </source>
</evidence>
<sequence>MKQSEIFRENAENCAQLAEGATSEPLFNRYKRMEAAWRALANEQDWLDGEVSPSRIPIARGGNGHVPENLGSSDSAG</sequence>